<dbReference type="NCBIfam" id="NF005822">
    <property type="entry name" value="PRK07708.1"/>
    <property type="match status" value="1"/>
</dbReference>
<dbReference type="InterPro" id="IPR012337">
    <property type="entry name" value="RNaseH-like_sf"/>
</dbReference>
<dbReference type="PANTHER" id="PTHR46387:SF2">
    <property type="entry name" value="RIBONUCLEASE HI"/>
    <property type="match status" value="1"/>
</dbReference>
<evidence type="ECO:0000259" key="1">
    <source>
        <dbReference type="PROSITE" id="PS50879"/>
    </source>
</evidence>
<dbReference type="GO" id="GO:0004523">
    <property type="term" value="F:RNA-DNA hybrid ribonuclease activity"/>
    <property type="evidence" value="ECO:0007669"/>
    <property type="project" value="UniProtKB-EC"/>
</dbReference>
<evidence type="ECO:0000313" key="3">
    <source>
        <dbReference type="Proteomes" id="UP000551878"/>
    </source>
</evidence>
<dbReference type="PROSITE" id="PS50879">
    <property type="entry name" value="RNASE_H_1"/>
    <property type="match status" value="1"/>
</dbReference>
<dbReference type="EMBL" id="JACHHB010000023">
    <property type="protein sequence ID" value="MBB5175079.1"/>
    <property type="molecule type" value="Genomic_DNA"/>
</dbReference>
<organism evidence="2 3">
    <name type="scientific">Texcoconibacillus texcoconensis</name>
    <dbReference type="NCBI Taxonomy" id="1095777"/>
    <lineage>
        <taxon>Bacteria</taxon>
        <taxon>Bacillati</taxon>
        <taxon>Bacillota</taxon>
        <taxon>Bacilli</taxon>
        <taxon>Bacillales</taxon>
        <taxon>Bacillaceae</taxon>
        <taxon>Texcoconibacillus</taxon>
    </lineage>
</organism>
<dbReference type="InterPro" id="IPR002156">
    <property type="entry name" value="RNaseH_domain"/>
</dbReference>
<protein>
    <submittedName>
        <fullName evidence="2">Ribonuclease HI</fullName>
        <ecNumber evidence="2">3.1.26.4</ecNumber>
    </submittedName>
</protein>
<dbReference type="Proteomes" id="UP000551878">
    <property type="component" value="Unassembled WGS sequence"/>
</dbReference>
<feature type="domain" description="RNase H type-1" evidence="1">
    <location>
        <begin position="70"/>
        <end position="207"/>
    </location>
</feature>
<name>A0A840QUY1_9BACI</name>
<dbReference type="AlphaFoldDB" id="A0A840QUY1"/>
<evidence type="ECO:0000313" key="2">
    <source>
        <dbReference type="EMBL" id="MBB5175079.1"/>
    </source>
</evidence>
<dbReference type="CDD" id="cd09279">
    <property type="entry name" value="RNase_HI_like"/>
    <property type="match status" value="1"/>
</dbReference>
<dbReference type="GO" id="GO:0003676">
    <property type="term" value="F:nucleic acid binding"/>
    <property type="evidence" value="ECO:0007669"/>
    <property type="project" value="InterPro"/>
</dbReference>
<proteinExistence type="predicted"/>
<keyword evidence="3" id="KW-1185">Reference proteome</keyword>
<dbReference type="PANTHER" id="PTHR46387">
    <property type="entry name" value="POLYNUCLEOTIDYL TRANSFERASE, RIBONUCLEASE H-LIKE SUPERFAMILY PROTEIN"/>
    <property type="match status" value="1"/>
</dbReference>
<reference evidence="2 3" key="1">
    <citation type="submission" date="2020-08" db="EMBL/GenBank/DDBJ databases">
        <title>Genomic Encyclopedia of Type Strains, Phase IV (KMG-IV): sequencing the most valuable type-strain genomes for metagenomic binning, comparative biology and taxonomic classification.</title>
        <authorList>
            <person name="Goeker M."/>
        </authorList>
    </citation>
    <scope>NUCLEOTIDE SEQUENCE [LARGE SCALE GENOMIC DNA]</scope>
    <source>
        <strain evidence="2 3">DSM 24696</strain>
    </source>
</reference>
<dbReference type="Gene3D" id="3.30.420.10">
    <property type="entry name" value="Ribonuclease H-like superfamily/Ribonuclease H"/>
    <property type="match status" value="1"/>
</dbReference>
<dbReference type="InterPro" id="IPR036397">
    <property type="entry name" value="RNaseH_sf"/>
</dbReference>
<accession>A0A840QUY1</accession>
<dbReference type="RefSeq" id="WP_184665482.1">
    <property type="nucleotide sequence ID" value="NZ_JACHHB010000023.1"/>
</dbReference>
<keyword evidence="2" id="KW-0378">Hydrolase</keyword>
<dbReference type="Pfam" id="PF13456">
    <property type="entry name" value="RVT_3"/>
    <property type="match status" value="1"/>
</dbReference>
<dbReference type="SUPFAM" id="SSF53098">
    <property type="entry name" value="Ribonuclease H-like"/>
    <property type="match status" value="1"/>
</dbReference>
<comment type="caution">
    <text evidence="2">The sequence shown here is derived from an EMBL/GenBank/DDBJ whole genome shotgun (WGS) entry which is preliminary data.</text>
</comment>
<dbReference type="EC" id="3.1.26.4" evidence="2"/>
<gene>
    <name evidence="2" type="ORF">HNQ41_003305</name>
</gene>
<sequence>MFVRLEVTYKTKKGTEVMFTSDEMNAEKALLIAEDLEKTGRLKDLVFIDHYDTTLTMKELKRYTEEIKTEPHNITVYFDGGFDLKTKMSGLGCVIYYDQNGKSFRQRKNRLVEALDTNNEAEYAALHFAIQELEELGVHHLPVKFVGDSQVVINQLNEEWPVMEDVLNSWADRVEENLEALGITPEYTVVPRKNNQEADRLATQALEETEIMSTVEIVSEE</sequence>